<feature type="domain" description="Origin recognition complex subunit 3 insertion" evidence="13">
    <location>
        <begin position="344"/>
        <end position="578"/>
    </location>
</feature>
<keyword evidence="6" id="KW-0238">DNA-binding</keyword>
<comment type="function">
    <text evidence="9">Component of the origin recognition complex (ORC) that binds origins of replication. DNA-binding is ATP-dependent. The specific DNA sequences that define origins of replication have not been identified yet. ORC is required to assemble the pre-replication complex necessary to initiate DNA replication. Binds histone H3 and H4 trimethylation marks H3K9me3, H3K27me3 and H4K20me3.</text>
</comment>
<dbReference type="GO" id="GO:0005656">
    <property type="term" value="C:nuclear pre-replicative complex"/>
    <property type="evidence" value="ECO:0007669"/>
    <property type="project" value="TreeGrafter"/>
</dbReference>
<dbReference type="GO" id="GO:0031261">
    <property type="term" value="C:DNA replication preinitiation complex"/>
    <property type="evidence" value="ECO:0007669"/>
    <property type="project" value="TreeGrafter"/>
</dbReference>
<dbReference type="Pfam" id="PF19675">
    <property type="entry name" value="ORC3_ins"/>
    <property type="match status" value="1"/>
</dbReference>
<dbReference type="CDD" id="cd20704">
    <property type="entry name" value="Orc3"/>
    <property type="match status" value="2"/>
</dbReference>
<evidence type="ECO:0000256" key="9">
    <source>
        <dbReference type="ARBA" id="ARBA00045241"/>
    </source>
</evidence>
<dbReference type="PANTHER" id="PTHR12748">
    <property type="entry name" value="ORIGIN RECOGNITION COMPLEX SUBUNIT 3"/>
    <property type="match status" value="1"/>
</dbReference>
<evidence type="ECO:0000256" key="1">
    <source>
        <dbReference type="ARBA" id="ARBA00004123"/>
    </source>
</evidence>
<evidence type="ECO:0000259" key="11">
    <source>
        <dbReference type="Pfam" id="PF07034"/>
    </source>
</evidence>
<protein>
    <recommendedName>
        <fullName evidence="3">Origin recognition complex subunit 3</fullName>
    </recommendedName>
</protein>
<feature type="domain" description="Origin recognition complex subunit 3 N-terminal" evidence="11">
    <location>
        <begin position="6"/>
        <end position="329"/>
    </location>
</feature>
<accession>A0A834MNJ3</accession>
<evidence type="ECO:0000256" key="3">
    <source>
        <dbReference type="ARBA" id="ARBA00019085"/>
    </source>
</evidence>
<dbReference type="Pfam" id="PF18137">
    <property type="entry name" value="WHD_ORC"/>
    <property type="match status" value="1"/>
</dbReference>
<evidence type="ECO:0000259" key="13">
    <source>
        <dbReference type="Pfam" id="PF19675"/>
    </source>
</evidence>
<keyword evidence="4" id="KW-0597">Phosphoprotein</keyword>
<organism evidence="14 15">
    <name type="scientific">Rhynchophorus ferrugineus</name>
    <name type="common">Red palm weevil</name>
    <name type="synonym">Curculio ferrugineus</name>
    <dbReference type="NCBI Taxonomy" id="354439"/>
    <lineage>
        <taxon>Eukaryota</taxon>
        <taxon>Metazoa</taxon>
        <taxon>Ecdysozoa</taxon>
        <taxon>Arthropoda</taxon>
        <taxon>Hexapoda</taxon>
        <taxon>Insecta</taxon>
        <taxon>Pterygota</taxon>
        <taxon>Neoptera</taxon>
        <taxon>Endopterygota</taxon>
        <taxon>Coleoptera</taxon>
        <taxon>Polyphaga</taxon>
        <taxon>Cucujiformia</taxon>
        <taxon>Curculionidae</taxon>
        <taxon>Dryophthorinae</taxon>
        <taxon>Rhynchophorus</taxon>
    </lineage>
</organism>
<proteinExistence type="inferred from homology"/>
<evidence type="ECO:0000256" key="5">
    <source>
        <dbReference type="ARBA" id="ARBA00022705"/>
    </source>
</evidence>
<keyword evidence="15" id="KW-1185">Reference proteome</keyword>
<dbReference type="GO" id="GO:0006270">
    <property type="term" value="P:DNA replication initiation"/>
    <property type="evidence" value="ECO:0007669"/>
    <property type="project" value="TreeGrafter"/>
</dbReference>
<keyword evidence="5" id="KW-0235">DNA replication</keyword>
<keyword evidence="10" id="KW-1133">Transmembrane helix</keyword>
<evidence type="ECO:0000256" key="6">
    <source>
        <dbReference type="ARBA" id="ARBA00023125"/>
    </source>
</evidence>
<dbReference type="GO" id="GO:0003688">
    <property type="term" value="F:DNA replication origin binding"/>
    <property type="evidence" value="ECO:0007669"/>
    <property type="project" value="TreeGrafter"/>
</dbReference>
<keyword evidence="7" id="KW-0539">Nucleus</keyword>
<name>A0A834MNJ3_RHYFE</name>
<keyword evidence="10" id="KW-0812">Transmembrane</keyword>
<dbReference type="AlphaFoldDB" id="A0A834MNJ3"/>
<dbReference type="InterPro" id="IPR045667">
    <property type="entry name" value="ORC3_N"/>
</dbReference>
<reference evidence="14" key="1">
    <citation type="submission" date="2020-08" db="EMBL/GenBank/DDBJ databases">
        <title>Genome sequencing and assembly of the red palm weevil Rhynchophorus ferrugineus.</title>
        <authorList>
            <person name="Dias G.B."/>
            <person name="Bergman C.M."/>
            <person name="Manee M."/>
        </authorList>
    </citation>
    <scope>NUCLEOTIDE SEQUENCE</scope>
    <source>
        <strain evidence="14">AA-2017</strain>
        <tissue evidence="14">Whole larva</tissue>
    </source>
</reference>
<dbReference type="InterPro" id="IPR045663">
    <property type="entry name" value="ORC3_ins"/>
</dbReference>
<evidence type="ECO:0000259" key="12">
    <source>
        <dbReference type="Pfam" id="PF18137"/>
    </source>
</evidence>
<dbReference type="OrthoDB" id="10265211at2759"/>
<comment type="subunit">
    <text evidence="8">Component of ORC, a complex composed of at least 6 subunits: ORC1, ORC2, ORC3, ORC4, ORC5 and ORC6. ORC is regulated in a cell-cycle dependent manner. It is sequentially assembled at the exit from anaphase of mitosis and disassembled as cells enter S phase.</text>
</comment>
<dbReference type="InterPro" id="IPR020795">
    <property type="entry name" value="ORC3"/>
</dbReference>
<dbReference type="PANTHER" id="PTHR12748:SF0">
    <property type="entry name" value="ORIGIN RECOGNITION COMPLEX SUBUNIT 3"/>
    <property type="match status" value="1"/>
</dbReference>
<dbReference type="Proteomes" id="UP000625711">
    <property type="component" value="Unassembled WGS sequence"/>
</dbReference>
<evidence type="ECO:0000313" key="14">
    <source>
        <dbReference type="EMBL" id="KAF7287625.1"/>
    </source>
</evidence>
<dbReference type="Pfam" id="PF07034">
    <property type="entry name" value="ORC3_N"/>
    <property type="match status" value="1"/>
</dbReference>
<evidence type="ECO:0000256" key="10">
    <source>
        <dbReference type="SAM" id="Phobius"/>
    </source>
</evidence>
<feature type="domain" description="Origin recognition complex subunit 3 winged helix C-terminal" evidence="12">
    <location>
        <begin position="589"/>
        <end position="701"/>
    </location>
</feature>
<evidence type="ECO:0000256" key="2">
    <source>
        <dbReference type="ARBA" id="ARBA00010977"/>
    </source>
</evidence>
<evidence type="ECO:0000256" key="7">
    <source>
        <dbReference type="ARBA" id="ARBA00023242"/>
    </source>
</evidence>
<dbReference type="GO" id="GO:0005664">
    <property type="term" value="C:nuclear origin of replication recognition complex"/>
    <property type="evidence" value="ECO:0007669"/>
    <property type="project" value="InterPro"/>
</dbReference>
<gene>
    <name evidence="14" type="ORF">GWI33_005977</name>
</gene>
<sequence>MVIENETVSVSKGVFIFKNNFKPIRKSKKDYKKCNRNDNIFTHNLWYQEYSSLWNSLFEDIQKLTSNIFSVMTKDLLEFIKSACNSVTFEIPTAALLTGINMPDHVEQFIALEKQLKDHITPHVATLNSQDCSSMKFLMENLVNQFLNGTDYIYLDEDDMETDQCKDSIKKSFLNFSLLESWYWEQYASRNKCRANQKPLVVIFPDFESFNINILQKFILVASSHLKKLPFVFVFGIATSVSILYYAFPYHVSSKISIKMFKCEQSINLLNNVLENIFLNSFCPFQLGGNVFNLFTDIFLFYDYSVHNFIQNIKYTMMEHFCYGNAMALCNLDKKEVKDMLNIFKHEDFENVRQLKSFRKLVESQEFQNRINLLTNDEYLKNVIFENVLMLQRYIRRLHIFLKCLHVLVHDLPGYPLGKQLRELYAICVSENVCKTQQYNECFQLLGFQSKEDLCLKLEKILDILASVINENSKKTQLKDFFCDLKKYKNLLVNLTDFNVDIEEKEKDSDVNNSFTNQMDRKALKQTLLLRSKQKPKSLNKYEKLRIEILDQLSQNFKIYLVEPSSLYLYEIFFFDNISIQNKIIGIHRSAIHTALNNPHYYLQCNCCEISNTHSIKRTMPDVCIAYKLHLECGKMINMYDWLQAFICIIDVDGSKENENQSKKVDPQIQARFTRAVAELEYLGFIKSSKRKADHVTRLTWGG</sequence>
<comment type="subcellular location">
    <subcellularLocation>
        <location evidence="1">Nucleus</location>
    </subcellularLocation>
</comment>
<keyword evidence="10" id="KW-0472">Membrane</keyword>
<dbReference type="InterPro" id="IPR040855">
    <property type="entry name" value="ORC_WH_C"/>
</dbReference>
<evidence type="ECO:0000256" key="8">
    <source>
        <dbReference type="ARBA" id="ARBA00026084"/>
    </source>
</evidence>
<dbReference type="EMBL" id="JAACXV010000004">
    <property type="protein sequence ID" value="KAF7287625.1"/>
    <property type="molecule type" value="Genomic_DNA"/>
</dbReference>
<comment type="similarity">
    <text evidence="2">Belongs to the ORC3 family.</text>
</comment>
<comment type="caution">
    <text evidence="14">The sequence shown here is derived from an EMBL/GenBank/DDBJ whole genome shotgun (WGS) entry which is preliminary data.</text>
</comment>
<evidence type="ECO:0000256" key="4">
    <source>
        <dbReference type="ARBA" id="ARBA00022553"/>
    </source>
</evidence>
<evidence type="ECO:0000313" key="15">
    <source>
        <dbReference type="Proteomes" id="UP000625711"/>
    </source>
</evidence>
<feature type="transmembrane region" description="Helical" evidence="10">
    <location>
        <begin position="229"/>
        <end position="248"/>
    </location>
</feature>